<evidence type="ECO:0000256" key="3">
    <source>
        <dbReference type="ARBA" id="ARBA00022989"/>
    </source>
</evidence>
<sequence length="227" mass="26243">MAQPGTLPPFLFGLAVGTAVLNGIFYIVRKNSSYSTEKQLAWVLTFVSCVTVTCASLPYLFLLFKNNLDVTRLISSDSFSLLTCGFFEAYLFWDLAIGMKYYRSTFDFITGYFHHAAYILLVYYVAVSGYSAIFVLCCIMELPTIVLAVGSIHKNLRKDWLFASCFFSTRLLLHVVLLYRFYSYFPDRLVWKLVASSLPLHIYWFYNFIKQQKRIFKKRKLAALNSI</sequence>
<dbReference type="GO" id="GO:0016020">
    <property type="term" value="C:membrane"/>
    <property type="evidence" value="ECO:0007669"/>
    <property type="project" value="UniProtKB-SubCell"/>
</dbReference>
<keyword evidence="4 5" id="KW-0472">Membrane</keyword>
<dbReference type="InterPro" id="IPR050846">
    <property type="entry name" value="TLCD"/>
</dbReference>
<comment type="caution">
    <text evidence="7">The sequence shown here is derived from an EMBL/GenBank/DDBJ whole genome shotgun (WGS) entry which is preliminary data.</text>
</comment>
<dbReference type="GO" id="GO:0005783">
    <property type="term" value="C:endoplasmic reticulum"/>
    <property type="evidence" value="ECO:0007669"/>
    <property type="project" value="TreeGrafter"/>
</dbReference>
<dbReference type="Proteomes" id="UP000187429">
    <property type="component" value="Unassembled WGS sequence"/>
</dbReference>
<feature type="transmembrane region" description="Helical" evidence="5">
    <location>
        <begin position="73"/>
        <end position="93"/>
    </location>
</feature>
<feature type="transmembrane region" description="Helical" evidence="5">
    <location>
        <begin position="132"/>
        <end position="153"/>
    </location>
</feature>
<feature type="transmembrane region" description="Helical" evidence="5">
    <location>
        <begin position="160"/>
        <end position="183"/>
    </location>
</feature>
<evidence type="ECO:0000256" key="1">
    <source>
        <dbReference type="ARBA" id="ARBA00004141"/>
    </source>
</evidence>
<accession>A0A1R1X2B2</accession>
<dbReference type="EMBL" id="LSSM01007288">
    <property type="protein sequence ID" value="OMJ08775.1"/>
    <property type="molecule type" value="Genomic_DNA"/>
</dbReference>
<evidence type="ECO:0000313" key="8">
    <source>
        <dbReference type="Proteomes" id="UP000187429"/>
    </source>
</evidence>
<feature type="transmembrane region" description="Helical" evidence="5">
    <location>
        <begin position="40"/>
        <end position="61"/>
    </location>
</feature>
<name>A0A1R1X2B2_9FUNG</name>
<proteinExistence type="predicted"/>
<dbReference type="Pfam" id="PF03798">
    <property type="entry name" value="TRAM_LAG1_CLN8"/>
    <property type="match status" value="1"/>
</dbReference>
<dbReference type="GO" id="GO:0055088">
    <property type="term" value="P:lipid homeostasis"/>
    <property type="evidence" value="ECO:0007669"/>
    <property type="project" value="TreeGrafter"/>
</dbReference>
<feature type="transmembrane region" description="Helical" evidence="5">
    <location>
        <begin position="105"/>
        <end position="126"/>
    </location>
</feature>
<evidence type="ECO:0000256" key="4">
    <source>
        <dbReference type="ARBA" id="ARBA00023136"/>
    </source>
</evidence>
<feature type="transmembrane region" description="Helical" evidence="5">
    <location>
        <begin position="189"/>
        <end position="209"/>
    </location>
</feature>
<dbReference type="PANTHER" id="PTHR13439">
    <property type="entry name" value="CT120 PROTEIN"/>
    <property type="match status" value="1"/>
</dbReference>
<evidence type="ECO:0000259" key="6">
    <source>
        <dbReference type="Pfam" id="PF03798"/>
    </source>
</evidence>
<feature type="transmembrane region" description="Helical" evidence="5">
    <location>
        <begin position="6"/>
        <end position="28"/>
    </location>
</feature>
<dbReference type="PANTHER" id="PTHR13439:SF72">
    <property type="entry name" value="TLC DOMAIN-CONTAINING PROTEIN"/>
    <property type="match status" value="1"/>
</dbReference>
<evidence type="ECO:0000313" key="7">
    <source>
        <dbReference type="EMBL" id="OMJ08775.1"/>
    </source>
</evidence>
<keyword evidence="2 5" id="KW-0812">Transmembrane</keyword>
<reference evidence="8" key="1">
    <citation type="submission" date="2017-01" db="EMBL/GenBank/DDBJ databases">
        <authorList>
            <person name="Wang Y."/>
            <person name="White M."/>
            <person name="Kvist S."/>
            <person name="Moncalvo J.-M."/>
        </authorList>
    </citation>
    <scope>NUCLEOTIDE SEQUENCE [LARGE SCALE GENOMIC DNA]</scope>
    <source>
        <strain evidence="8">ID-206-W2</strain>
    </source>
</reference>
<organism evidence="7 8">
    <name type="scientific">Smittium culicis</name>
    <dbReference type="NCBI Taxonomy" id="133412"/>
    <lineage>
        <taxon>Eukaryota</taxon>
        <taxon>Fungi</taxon>
        <taxon>Fungi incertae sedis</taxon>
        <taxon>Zoopagomycota</taxon>
        <taxon>Kickxellomycotina</taxon>
        <taxon>Harpellomycetes</taxon>
        <taxon>Harpellales</taxon>
        <taxon>Legeriomycetaceae</taxon>
        <taxon>Smittium</taxon>
    </lineage>
</organism>
<evidence type="ECO:0000256" key="2">
    <source>
        <dbReference type="ARBA" id="ARBA00022692"/>
    </source>
</evidence>
<dbReference type="OrthoDB" id="341353at2759"/>
<protein>
    <recommendedName>
        <fullName evidence="6">TLC domain-containing protein</fullName>
    </recommendedName>
</protein>
<feature type="domain" description="TLC" evidence="6">
    <location>
        <begin position="46"/>
        <end position="209"/>
    </location>
</feature>
<gene>
    <name evidence="7" type="ORF">AYI69_g10937</name>
</gene>
<comment type="subcellular location">
    <subcellularLocation>
        <location evidence="1">Membrane</location>
        <topology evidence="1">Multi-pass membrane protein</topology>
    </subcellularLocation>
</comment>
<dbReference type="InterPro" id="IPR006634">
    <property type="entry name" value="TLC-dom"/>
</dbReference>
<dbReference type="AlphaFoldDB" id="A0A1R1X2B2"/>
<keyword evidence="3 5" id="KW-1133">Transmembrane helix</keyword>
<keyword evidence="8" id="KW-1185">Reference proteome</keyword>
<evidence type="ECO:0000256" key="5">
    <source>
        <dbReference type="SAM" id="Phobius"/>
    </source>
</evidence>